<feature type="region of interest" description="Disordered" evidence="1">
    <location>
        <begin position="1"/>
        <end position="30"/>
    </location>
</feature>
<keyword evidence="3" id="KW-1185">Reference proteome</keyword>
<protein>
    <recommendedName>
        <fullName evidence="4">DUF4280 domain-containing protein</fullName>
    </recommendedName>
</protein>
<name>A0ABV0PIP2_9TELE</name>
<accession>A0ABV0PIP2</accession>
<organism evidence="2 3">
    <name type="scientific">Goodea atripinnis</name>
    <dbReference type="NCBI Taxonomy" id="208336"/>
    <lineage>
        <taxon>Eukaryota</taxon>
        <taxon>Metazoa</taxon>
        <taxon>Chordata</taxon>
        <taxon>Craniata</taxon>
        <taxon>Vertebrata</taxon>
        <taxon>Euteleostomi</taxon>
        <taxon>Actinopterygii</taxon>
        <taxon>Neopterygii</taxon>
        <taxon>Teleostei</taxon>
        <taxon>Neoteleostei</taxon>
        <taxon>Acanthomorphata</taxon>
        <taxon>Ovalentaria</taxon>
        <taxon>Atherinomorphae</taxon>
        <taxon>Cyprinodontiformes</taxon>
        <taxon>Goodeidae</taxon>
        <taxon>Goodea</taxon>
    </lineage>
</organism>
<evidence type="ECO:0000313" key="3">
    <source>
        <dbReference type="Proteomes" id="UP001476798"/>
    </source>
</evidence>
<dbReference type="EMBL" id="JAHRIO010075227">
    <property type="protein sequence ID" value="MEQ2183294.1"/>
    <property type="molecule type" value="Genomic_DNA"/>
</dbReference>
<gene>
    <name evidence="2" type="ORF">GOODEAATRI_031296</name>
</gene>
<dbReference type="SUPFAM" id="SSF50630">
    <property type="entry name" value="Acid proteases"/>
    <property type="match status" value="1"/>
</dbReference>
<feature type="non-terminal residue" evidence="2">
    <location>
        <position position="1"/>
    </location>
</feature>
<dbReference type="Proteomes" id="UP001476798">
    <property type="component" value="Unassembled WGS sequence"/>
</dbReference>
<comment type="caution">
    <text evidence="2">The sequence shown here is derived from an EMBL/GenBank/DDBJ whole genome shotgun (WGS) entry which is preliminary data.</text>
</comment>
<dbReference type="InterPro" id="IPR021109">
    <property type="entry name" value="Peptidase_aspartic_dom_sf"/>
</dbReference>
<reference evidence="2 3" key="1">
    <citation type="submission" date="2021-06" db="EMBL/GenBank/DDBJ databases">
        <authorList>
            <person name="Palmer J.M."/>
        </authorList>
    </citation>
    <scope>NUCLEOTIDE SEQUENCE [LARGE SCALE GENOMIC DNA]</scope>
    <source>
        <strain evidence="2 3">GA_2019</strain>
        <tissue evidence="2">Muscle</tissue>
    </source>
</reference>
<evidence type="ECO:0000256" key="1">
    <source>
        <dbReference type="SAM" id="MobiDB-lite"/>
    </source>
</evidence>
<proteinExistence type="predicted"/>
<sequence>WESHPYSPCGRARGGPFGKRAGRRGGQGGAGSSSYLVCGQTDHGARSCPLRYGHAQKELLHPCINLWHTWPDTPVNLLGRDVLIALGATILCSMDGLVVTFPDETTLHAADGPGSHQYLLWPEEEEPCVDIYQGFIEPETPSGAGVRSSFLLWKPWIRAWLLAAQYLLCHG</sequence>
<evidence type="ECO:0008006" key="4">
    <source>
        <dbReference type="Google" id="ProtNLM"/>
    </source>
</evidence>
<evidence type="ECO:0000313" key="2">
    <source>
        <dbReference type="EMBL" id="MEQ2183294.1"/>
    </source>
</evidence>
<dbReference type="Gene3D" id="2.40.70.10">
    <property type="entry name" value="Acid Proteases"/>
    <property type="match status" value="1"/>
</dbReference>